<dbReference type="SUPFAM" id="SSF52799">
    <property type="entry name" value="(Phosphotyrosine protein) phosphatases II"/>
    <property type="match status" value="1"/>
</dbReference>
<dbReference type="Pfam" id="PF00102">
    <property type="entry name" value="Y_phosphatase"/>
    <property type="match status" value="1"/>
</dbReference>
<dbReference type="SMART" id="SM00194">
    <property type="entry name" value="PTPc"/>
    <property type="match status" value="1"/>
</dbReference>
<dbReference type="PANTHER" id="PTHR19134:SF449">
    <property type="entry name" value="TYROSINE-PROTEIN PHOSPHATASE 1"/>
    <property type="match status" value="1"/>
</dbReference>
<evidence type="ECO:0000313" key="2">
    <source>
        <dbReference type="EMBL" id="WAR16665.1"/>
    </source>
</evidence>
<name>A0ABY7F3F1_MYAAR</name>
<dbReference type="PROSITE" id="PS50055">
    <property type="entry name" value="TYR_PHOSPHATASE_PTP"/>
    <property type="match status" value="1"/>
</dbReference>
<reference evidence="2" key="1">
    <citation type="submission" date="2022-11" db="EMBL/GenBank/DDBJ databases">
        <title>Centuries of genome instability and evolution in soft-shell clam transmissible cancer (bioRxiv).</title>
        <authorList>
            <person name="Hart S.F.M."/>
            <person name="Yonemitsu M.A."/>
            <person name="Giersch R.M."/>
            <person name="Beal B.F."/>
            <person name="Arriagada G."/>
            <person name="Davis B.W."/>
            <person name="Ostrander E.A."/>
            <person name="Goff S.P."/>
            <person name="Metzger M.J."/>
        </authorList>
    </citation>
    <scope>NUCLEOTIDE SEQUENCE</scope>
    <source>
        <strain evidence="2">MELC-2E11</strain>
        <tissue evidence="2">Siphon/mantle</tissue>
    </source>
</reference>
<accession>A0ABY7F3F1</accession>
<organism evidence="2 3">
    <name type="scientific">Mya arenaria</name>
    <name type="common">Soft-shell clam</name>
    <dbReference type="NCBI Taxonomy" id="6604"/>
    <lineage>
        <taxon>Eukaryota</taxon>
        <taxon>Metazoa</taxon>
        <taxon>Spiralia</taxon>
        <taxon>Lophotrochozoa</taxon>
        <taxon>Mollusca</taxon>
        <taxon>Bivalvia</taxon>
        <taxon>Autobranchia</taxon>
        <taxon>Heteroconchia</taxon>
        <taxon>Euheterodonta</taxon>
        <taxon>Imparidentia</taxon>
        <taxon>Neoheterodontei</taxon>
        <taxon>Myida</taxon>
        <taxon>Myoidea</taxon>
        <taxon>Myidae</taxon>
        <taxon>Mya</taxon>
    </lineage>
</organism>
<proteinExistence type="predicted"/>
<dbReference type="InterPro" id="IPR000242">
    <property type="entry name" value="PTP_cat"/>
</dbReference>
<keyword evidence="3" id="KW-1185">Reference proteome</keyword>
<dbReference type="EMBL" id="CP111021">
    <property type="protein sequence ID" value="WAR16665.1"/>
    <property type="molecule type" value="Genomic_DNA"/>
</dbReference>
<dbReference type="Proteomes" id="UP001164746">
    <property type="component" value="Chromosome 10"/>
</dbReference>
<sequence>MVWQQEVEKIVMVTNLVERKKTKCEQYWPVHNQSKIYGDIEVVCKDEHIYADFIWRQLTLSKNSKERRLHHLQFTSWLDKDIPDDVTSIIEFRQRVNALPISSTGPIVVHCRLDVNI</sequence>
<dbReference type="InterPro" id="IPR050348">
    <property type="entry name" value="Protein-Tyr_Phosphatase"/>
</dbReference>
<dbReference type="CDD" id="cd00047">
    <property type="entry name" value="PTPc"/>
    <property type="match status" value="1"/>
</dbReference>
<dbReference type="InterPro" id="IPR029021">
    <property type="entry name" value="Prot-tyrosine_phosphatase-like"/>
</dbReference>
<feature type="domain" description="Tyrosine-protein phosphatase" evidence="1">
    <location>
        <begin position="1"/>
        <end position="117"/>
    </location>
</feature>
<dbReference type="Gene3D" id="3.90.190.10">
    <property type="entry name" value="Protein tyrosine phosphatase superfamily"/>
    <property type="match status" value="1"/>
</dbReference>
<protein>
    <submittedName>
        <fullName evidence="2">PTPRS-like protein</fullName>
    </submittedName>
</protein>
<dbReference type="PANTHER" id="PTHR19134">
    <property type="entry name" value="RECEPTOR-TYPE TYROSINE-PROTEIN PHOSPHATASE"/>
    <property type="match status" value="1"/>
</dbReference>
<evidence type="ECO:0000259" key="1">
    <source>
        <dbReference type="PROSITE" id="PS50055"/>
    </source>
</evidence>
<gene>
    <name evidence="2" type="ORF">MAR_031259</name>
</gene>
<evidence type="ECO:0000313" key="3">
    <source>
        <dbReference type="Proteomes" id="UP001164746"/>
    </source>
</evidence>